<dbReference type="Gene3D" id="1.10.10.1200">
    <property type="entry name" value="MAGE homology domain, winged helix WH1 motif"/>
    <property type="match status" value="1"/>
</dbReference>
<evidence type="ECO:0000259" key="2">
    <source>
        <dbReference type="PROSITE" id="PS50838"/>
    </source>
</evidence>
<dbReference type="InterPro" id="IPR037445">
    <property type="entry name" value="MAGE"/>
</dbReference>
<accession>A0A6P3RNW1</accession>
<dbReference type="GeneID" id="105310281"/>
<dbReference type="FunFam" id="1.10.10.1210:FF:000001">
    <property type="entry name" value="melanoma-associated antigen D1"/>
    <property type="match status" value="1"/>
</dbReference>
<dbReference type="AlphaFoldDB" id="A0A6P3RNW1"/>
<protein>
    <submittedName>
        <fullName evidence="4">Melanoma-associated antigen 8-like</fullName>
    </submittedName>
</protein>
<dbReference type="Proteomes" id="UP000515202">
    <property type="component" value="Unplaced"/>
</dbReference>
<dbReference type="PROSITE" id="PS50838">
    <property type="entry name" value="MAGE"/>
    <property type="match status" value="1"/>
</dbReference>
<name>A0A6P3RNW1_PTEVA</name>
<evidence type="ECO:0000313" key="4">
    <source>
        <dbReference type="RefSeq" id="XP_011384772.1"/>
    </source>
</evidence>
<dbReference type="InterPro" id="IPR041899">
    <property type="entry name" value="MAGE_WH2"/>
</dbReference>
<dbReference type="GO" id="GO:0000122">
    <property type="term" value="P:negative regulation of transcription by RNA polymerase II"/>
    <property type="evidence" value="ECO:0007669"/>
    <property type="project" value="TreeGrafter"/>
</dbReference>
<evidence type="ECO:0000313" key="3">
    <source>
        <dbReference type="Proteomes" id="UP000515202"/>
    </source>
</evidence>
<sequence>MPFNQMGELFELGEDYQDPRENQGLLVGHFFESDDEETPSFSSSISSTPPVLFPDSQEEVSDALIPSYPQNPHCAGPSPAAMEDIPWSESEDEGSSSQDEEEPSNLEVPEDAESLLKHALRLKVAKLVVFLLLKYRAKEPTTKEEMLSSVIEECQDHFPEIFSEAVQCMQLLFGIDVKEVNSSNHSYVLVTTLGLTYDGMESDGPSMPKTGLLVMLLCVILVEGGCASEEDVWAVLNDMEVYDGREHFMYGDPRELITNIWVQEQYVKYQQVPNSFPARYEFLWGPRAYAETTKFKVLEFLLRANSRDISSFPSLFIEVERDEEEESEVDLQTGVLHAHVQQLLLGMK</sequence>
<dbReference type="OrthoDB" id="9665809at2759"/>
<evidence type="ECO:0000256" key="1">
    <source>
        <dbReference type="SAM" id="MobiDB-lite"/>
    </source>
</evidence>
<dbReference type="InterPro" id="IPR002190">
    <property type="entry name" value="MHD_dom"/>
</dbReference>
<reference evidence="4" key="1">
    <citation type="submission" date="2025-08" db="UniProtKB">
        <authorList>
            <consortium name="RefSeq"/>
        </authorList>
    </citation>
    <scope>IDENTIFICATION</scope>
    <source>
        <tissue evidence="4">Kidney</tissue>
    </source>
</reference>
<keyword evidence="3" id="KW-1185">Reference proteome</keyword>
<dbReference type="PANTHER" id="PTHR11736:SF153">
    <property type="entry name" value="MELANOMA-ASSOCIATED ANTIGEN 10"/>
    <property type="match status" value="1"/>
</dbReference>
<dbReference type="Pfam" id="PF01454">
    <property type="entry name" value="MAGE"/>
    <property type="match status" value="1"/>
</dbReference>
<dbReference type="KEGG" id="pvp:105310281"/>
<proteinExistence type="predicted"/>
<feature type="compositionally biased region" description="Acidic residues" evidence="1">
    <location>
        <begin position="89"/>
        <end position="110"/>
    </location>
</feature>
<dbReference type="SMART" id="SM01392">
    <property type="entry name" value="MAGE_N"/>
    <property type="match status" value="1"/>
</dbReference>
<dbReference type="InterPro" id="IPR021072">
    <property type="entry name" value="MAGE_N"/>
</dbReference>
<dbReference type="InterPro" id="IPR041898">
    <property type="entry name" value="MAGE_WH1"/>
</dbReference>
<dbReference type="FunFam" id="1.10.10.1200:FF:000007">
    <property type="entry name" value="Melanoma-associated antigen C2"/>
    <property type="match status" value="1"/>
</dbReference>
<feature type="domain" description="MAGE" evidence="2">
    <location>
        <begin position="120"/>
        <end position="319"/>
    </location>
</feature>
<dbReference type="SMART" id="SM01373">
    <property type="entry name" value="MAGE"/>
    <property type="match status" value="1"/>
</dbReference>
<dbReference type="Gene3D" id="1.10.10.1210">
    <property type="entry name" value="MAGE homology domain, winged helix WH2 motif"/>
    <property type="match status" value="1"/>
</dbReference>
<dbReference type="RefSeq" id="XP_011384772.1">
    <property type="nucleotide sequence ID" value="XM_011386470.1"/>
</dbReference>
<organism evidence="3 4">
    <name type="scientific">Pteropus vampyrus</name>
    <name type="common">Large flying fox</name>
    <dbReference type="NCBI Taxonomy" id="132908"/>
    <lineage>
        <taxon>Eukaryota</taxon>
        <taxon>Metazoa</taxon>
        <taxon>Chordata</taxon>
        <taxon>Craniata</taxon>
        <taxon>Vertebrata</taxon>
        <taxon>Euteleostomi</taxon>
        <taxon>Mammalia</taxon>
        <taxon>Eutheria</taxon>
        <taxon>Laurasiatheria</taxon>
        <taxon>Chiroptera</taxon>
        <taxon>Yinpterochiroptera</taxon>
        <taxon>Pteropodoidea</taxon>
        <taxon>Pteropodidae</taxon>
        <taxon>Pteropodinae</taxon>
        <taxon>Pteropus</taxon>
    </lineage>
</organism>
<feature type="region of interest" description="Disordered" evidence="1">
    <location>
        <begin position="30"/>
        <end position="110"/>
    </location>
</feature>
<dbReference type="GO" id="GO:0005634">
    <property type="term" value="C:nucleus"/>
    <property type="evidence" value="ECO:0007669"/>
    <property type="project" value="TreeGrafter"/>
</dbReference>
<dbReference type="PANTHER" id="PTHR11736">
    <property type="entry name" value="MELANOMA-ASSOCIATED ANTIGEN MAGE ANTIGEN"/>
    <property type="match status" value="1"/>
</dbReference>
<dbReference type="Pfam" id="PF12440">
    <property type="entry name" value="MAGE_N"/>
    <property type="match status" value="1"/>
</dbReference>
<gene>
    <name evidence="4" type="primary">LOC105310281</name>
</gene>